<name>A0A811KTV8_9BILA</name>
<dbReference type="Pfam" id="PF07707">
    <property type="entry name" value="BACK"/>
    <property type="match status" value="1"/>
</dbReference>
<dbReference type="EMBL" id="CAJFDH010000004">
    <property type="protein sequence ID" value="CAD5218755.1"/>
    <property type="molecule type" value="Genomic_DNA"/>
</dbReference>
<gene>
    <name evidence="5" type="ORF">BOKJ2_LOCUS7965</name>
</gene>
<feature type="compositionally biased region" description="Basic and acidic residues" evidence="3">
    <location>
        <begin position="45"/>
        <end position="56"/>
    </location>
</feature>
<proteinExistence type="predicted"/>
<dbReference type="PANTHER" id="PTHR45774">
    <property type="entry name" value="BTB/POZ DOMAIN-CONTAINING"/>
    <property type="match status" value="1"/>
</dbReference>
<sequence length="503" mass="57674">MDETVGNSAVKPAGNQKPITPDNIRRRNSVNDKASGSARKPNNPIKDDNDSERRSSWQDSTNLYLTLNGHYHPVDVSDRVARMYDNPMFADVAFLVGEFEERHTAHKLILSLSSEVFGTMLYNDKFEQNIVNGCQEIKVPDIDSETFKKMLQFMYTDDIQLDMDSVIHVLYCARKYAILNLERKCSDYLQEHLNLENAFAILSLAKLYDQSHLARVCFDLIDNETIEVLKTETFLELSQEILNDVFRRDTLRIMELELFNLAVKWAESECERRKWNICGENIRKALGDTLYSIRFPLIDFKDFSNLITKYPGLLTDRESLDVFLYKHMDQKPMIPFTIRTRYRVLGKELVITRFQRIESRWGYSGSADRIKFTVDAPIFITALGLYGSMHGPYQYAVKMEITDFSSNKHIAVNETTFQCDGSAGVFRVPFKEPVEILANVTYEISATIKGPDSHYGAKGLRRISRHSPQGTITFQFSYAHGTNNGTSVDDGQIPEIIFCLKEG</sequence>
<keyword evidence="6" id="KW-1185">Reference proteome</keyword>
<dbReference type="Proteomes" id="UP000614601">
    <property type="component" value="Unassembled WGS sequence"/>
</dbReference>
<keyword evidence="2" id="KW-0963">Cytoplasm</keyword>
<dbReference type="PROSITE" id="PS50097">
    <property type="entry name" value="BTB"/>
    <property type="match status" value="1"/>
</dbReference>
<protein>
    <recommendedName>
        <fullName evidence="4">BTB domain-containing protein</fullName>
    </recommendedName>
</protein>
<dbReference type="SMART" id="SM00875">
    <property type="entry name" value="BACK"/>
    <property type="match status" value="1"/>
</dbReference>
<dbReference type="EMBL" id="CAJFCW020000004">
    <property type="protein sequence ID" value="CAG9111601.1"/>
    <property type="molecule type" value="Genomic_DNA"/>
</dbReference>
<reference evidence="5" key="1">
    <citation type="submission" date="2020-09" db="EMBL/GenBank/DDBJ databases">
        <authorList>
            <person name="Kikuchi T."/>
        </authorList>
    </citation>
    <scope>NUCLEOTIDE SEQUENCE</scope>
    <source>
        <strain evidence="5">SH1</strain>
    </source>
</reference>
<organism evidence="5 6">
    <name type="scientific">Bursaphelenchus okinawaensis</name>
    <dbReference type="NCBI Taxonomy" id="465554"/>
    <lineage>
        <taxon>Eukaryota</taxon>
        <taxon>Metazoa</taxon>
        <taxon>Ecdysozoa</taxon>
        <taxon>Nematoda</taxon>
        <taxon>Chromadorea</taxon>
        <taxon>Rhabditida</taxon>
        <taxon>Tylenchina</taxon>
        <taxon>Tylenchomorpha</taxon>
        <taxon>Aphelenchoidea</taxon>
        <taxon>Aphelenchoididae</taxon>
        <taxon>Bursaphelenchus</taxon>
    </lineage>
</organism>
<dbReference type="OrthoDB" id="636773at2759"/>
<evidence type="ECO:0000256" key="1">
    <source>
        <dbReference type="ARBA" id="ARBA00004496"/>
    </source>
</evidence>
<dbReference type="Proteomes" id="UP000783686">
    <property type="component" value="Unassembled WGS sequence"/>
</dbReference>
<dbReference type="InterPro" id="IPR012983">
    <property type="entry name" value="PHR"/>
</dbReference>
<dbReference type="InterPro" id="IPR011333">
    <property type="entry name" value="SKP1/BTB/POZ_sf"/>
</dbReference>
<dbReference type="Gene3D" id="1.25.40.420">
    <property type="match status" value="1"/>
</dbReference>
<dbReference type="AlphaFoldDB" id="A0A811KTV8"/>
<feature type="region of interest" description="Disordered" evidence="3">
    <location>
        <begin position="1"/>
        <end position="57"/>
    </location>
</feature>
<dbReference type="PANTHER" id="PTHR45774:SF3">
    <property type="entry name" value="BTB (POZ) DOMAIN-CONTAINING 2B-RELATED"/>
    <property type="match status" value="1"/>
</dbReference>
<dbReference type="Pfam" id="PF00651">
    <property type="entry name" value="BTB"/>
    <property type="match status" value="1"/>
</dbReference>
<dbReference type="Gene3D" id="3.30.710.10">
    <property type="entry name" value="Potassium Channel Kv1.1, Chain A"/>
    <property type="match status" value="1"/>
</dbReference>
<dbReference type="GO" id="GO:0022008">
    <property type="term" value="P:neurogenesis"/>
    <property type="evidence" value="ECO:0007669"/>
    <property type="project" value="TreeGrafter"/>
</dbReference>
<dbReference type="GO" id="GO:0000932">
    <property type="term" value="C:P-body"/>
    <property type="evidence" value="ECO:0007669"/>
    <property type="project" value="TreeGrafter"/>
</dbReference>
<dbReference type="Pfam" id="PF08005">
    <property type="entry name" value="PHR"/>
    <property type="match status" value="1"/>
</dbReference>
<evidence type="ECO:0000313" key="5">
    <source>
        <dbReference type="EMBL" id="CAD5218755.1"/>
    </source>
</evidence>
<dbReference type="InterPro" id="IPR038648">
    <property type="entry name" value="PHR_sf"/>
</dbReference>
<dbReference type="GO" id="GO:0005829">
    <property type="term" value="C:cytosol"/>
    <property type="evidence" value="ECO:0007669"/>
    <property type="project" value="TreeGrafter"/>
</dbReference>
<feature type="domain" description="BTB" evidence="4">
    <location>
        <begin position="90"/>
        <end position="163"/>
    </location>
</feature>
<dbReference type="SUPFAM" id="SSF54695">
    <property type="entry name" value="POZ domain"/>
    <property type="match status" value="1"/>
</dbReference>
<dbReference type="InterPro" id="IPR011705">
    <property type="entry name" value="BACK"/>
</dbReference>
<evidence type="ECO:0000259" key="4">
    <source>
        <dbReference type="PROSITE" id="PS50097"/>
    </source>
</evidence>
<accession>A0A811KTV8</accession>
<evidence type="ECO:0000256" key="2">
    <source>
        <dbReference type="ARBA" id="ARBA00022490"/>
    </source>
</evidence>
<dbReference type="SMART" id="SM00225">
    <property type="entry name" value="BTB"/>
    <property type="match status" value="1"/>
</dbReference>
<comment type="caution">
    <text evidence="5">The sequence shown here is derived from an EMBL/GenBank/DDBJ whole genome shotgun (WGS) entry which is preliminary data.</text>
</comment>
<dbReference type="InterPro" id="IPR000210">
    <property type="entry name" value="BTB/POZ_dom"/>
</dbReference>
<comment type="subcellular location">
    <subcellularLocation>
        <location evidence="1">Cytoplasm</location>
    </subcellularLocation>
</comment>
<evidence type="ECO:0000256" key="3">
    <source>
        <dbReference type="SAM" id="MobiDB-lite"/>
    </source>
</evidence>
<evidence type="ECO:0000313" key="6">
    <source>
        <dbReference type="Proteomes" id="UP000614601"/>
    </source>
</evidence>
<dbReference type="Gene3D" id="2.60.120.820">
    <property type="entry name" value="PHR domain"/>
    <property type="match status" value="1"/>
</dbReference>